<dbReference type="Proteomes" id="UP000290365">
    <property type="component" value="Chromosome"/>
</dbReference>
<gene>
    <name evidence="2" type="ORF">EPA93_40945</name>
</gene>
<reference evidence="2 3" key="1">
    <citation type="submission" date="2019-01" db="EMBL/GenBank/DDBJ databases">
        <title>Ktedonosporobacter rubrisoli SCAWS-G2.</title>
        <authorList>
            <person name="Huang Y."/>
            <person name="Yan B."/>
        </authorList>
    </citation>
    <scope>NUCLEOTIDE SEQUENCE [LARGE SCALE GENOMIC DNA]</scope>
    <source>
        <strain evidence="2 3">SCAWS-G2</strain>
    </source>
</reference>
<feature type="region of interest" description="Disordered" evidence="1">
    <location>
        <begin position="1"/>
        <end position="20"/>
    </location>
</feature>
<evidence type="ECO:0000313" key="2">
    <source>
        <dbReference type="EMBL" id="QBD82009.1"/>
    </source>
</evidence>
<name>A0A4P6K1N3_KTERU</name>
<evidence type="ECO:0000256" key="1">
    <source>
        <dbReference type="SAM" id="MobiDB-lite"/>
    </source>
</evidence>
<sequence length="128" mass="14157">MATTYQYIPSSGNEAKETRPGRIVYPQWPTSKPGPLVTQPPAGQRPVARRSDQMVYDCYDQELGRACQPPTRLAVREHEGKNSLPAESLRNIIAEAEAMQRWLDDGGAQDKDATSEVGEVLPLSFARS</sequence>
<dbReference type="KEGG" id="kbs:EPA93_40945"/>
<accession>A0A4P6K1N3</accession>
<dbReference type="AlphaFoldDB" id="A0A4P6K1N3"/>
<dbReference type="RefSeq" id="WP_129893069.1">
    <property type="nucleotide sequence ID" value="NZ_CP035758.1"/>
</dbReference>
<evidence type="ECO:0000313" key="3">
    <source>
        <dbReference type="Proteomes" id="UP000290365"/>
    </source>
</evidence>
<protein>
    <submittedName>
        <fullName evidence="2">Uncharacterized protein</fullName>
    </submittedName>
</protein>
<feature type="compositionally biased region" description="Polar residues" evidence="1">
    <location>
        <begin position="1"/>
        <end position="13"/>
    </location>
</feature>
<proteinExistence type="predicted"/>
<keyword evidence="3" id="KW-1185">Reference proteome</keyword>
<organism evidence="2 3">
    <name type="scientific">Ktedonosporobacter rubrisoli</name>
    <dbReference type="NCBI Taxonomy" id="2509675"/>
    <lineage>
        <taxon>Bacteria</taxon>
        <taxon>Bacillati</taxon>
        <taxon>Chloroflexota</taxon>
        <taxon>Ktedonobacteria</taxon>
        <taxon>Ktedonobacterales</taxon>
        <taxon>Ktedonosporobacteraceae</taxon>
        <taxon>Ktedonosporobacter</taxon>
    </lineage>
</organism>
<dbReference type="OrthoDB" id="162015at2"/>
<dbReference type="EMBL" id="CP035758">
    <property type="protein sequence ID" value="QBD82009.1"/>
    <property type="molecule type" value="Genomic_DNA"/>
</dbReference>
<feature type="region of interest" description="Disordered" evidence="1">
    <location>
        <begin position="27"/>
        <end position="49"/>
    </location>
</feature>